<feature type="chain" id="PRO_5045481947" evidence="5">
    <location>
        <begin position="16"/>
        <end position="483"/>
    </location>
</feature>
<gene>
    <name evidence="6" type="ORF">H4Q32_002970</name>
</gene>
<dbReference type="SUPFAM" id="SSF47391">
    <property type="entry name" value="Dimerization-anchoring domain of cAMP-dependent PK regulatory subunit"/>
    <property type="match status" value="1"/>
</dbReference>
<reference evidence="6 7" key="1">
    <citation type="submission" date="2022-01" db="EMBL/GenBank/DDBJ databases">
        <title>A high-quality chromosome-level genome assembly of rohu carp, Labeo rohita.</title>
        <authorList>
            <person name="Arick M.A. II"/>
            <person name="Hsu C.-Y."/>
            <person name="Magbanua Z."/>
            <person name="Pechanova O."/>
            <person name="Grover C."/>
            <person name="Miller E."/>
            <person name="Thrash A."/>
            <person name="Ezzel L."/>
            <person name="Alam S."/>
            <person name="Benzie J."/>
            <person name="Hamilton M."/>
            <person name="Karsi A."/>
            <person name="Lawrence M.L."/>
            <person name="Peterson D.G."/>
        </authorList>
    </citation>
    <scope>NUCLEOTIDE SEQUENCE [LARGE SCALE GENOMIC DNA]</scope>
    <source>
        <strain evidence="7">BAU-BD-2019</strain>
        <tissue evidence="6">Blood</tissue>
    </source>
</reference>
<evidence type="ECO:0000256" key="1">
    <source>
        <dbReference type="ARBA" id="ARBA00007220"/>
    </source>
</evidence>
<dbReference type="InterPro" id="IPR036193">
    <property type="entry name" value="ADK_active_lid_dom_sf"/>
</dbReference>
<name>A0ABQ8MPC5_LABRO</name>
<protein>
    <submittedName>
        <fullName evidence="6">Adenylate kinase 8</fullName>
    </submittedName>
</protein>
<dbReference type="SUPFAM" id="SSF57774">
    <property type="entry name" value="Microbial and mitochondrial ADK, insert 'zinc finger' domain"/>
    <property type="match status" value="1"/>
</dbReference>
<evidence type="ECO:0000313" key="6">
    <source>
        <dbReference type="EMBL" id="KAI2664702.1"/>
    </source>
</evidence>
<evidence type="ECO:0000256" key="4">
    <source>
        <dbReference type="ARBA" id="ARBA00022777"/>
    </source>
</evidence>
<comment type="similarity">
    <text evidence="1">Belongs to the adenylate kinase family.</text>
</comment>
<feature type="signal peptide" evidence="5">
    <location>
        <begin position="1"/>
        <end position="15"/>
    </location>
</feature>
<comment type="caution">
    <text evidence="6">The sequence shown here is derived from an EMBL/GenBank/DDBJ whole genome shotgun (WGS) entry which is preliminary data.</text>
</comment>
<dbReference type="GO" id="GO:0016301">
    <property type="term" value="F:kinase activity"/>
    <property type="evidence" value="ECO:0007669"/>
    <property type="project" value="UniProtKB-KW"/>
</dbReference>
<keyword evidence="3" id="KW-0547">Nucleotide-binding</keyword>
<evidence type="ECO:0000256" key="3">
    <source>
        <dbReference type="ARBA" id="ARBA00022741"/>
    </source>
</evidence>
<accession>A0ABQ8MPC5</accession>
<dbReference type="SUPFAM" id="SSF52540">
    <property type="entry name" value="P-loop containing nucleoside triphosphate hydrolases"/>
    <property type="match status" value="1"/>
</dbReference>
<dbReference type="Gene3D" id="3.40.50.300">
    <property type="entry name" value="P-loop containing nucleotide triphosphate hydrolases"/>
    <property type="match status" value="3"/>
</dbReference>
<dbReference type="Proteomes" id="UP000830375">
    <property type="component" value="Unassembled WGS sequence"/>
</dbReference>
<keyword evidence="7" id="KW-1185">Reference proteome</keyword>
<dbReference type="InterPro" id="IPR027417">
    <property type="entry name" value="P-loop_NTPase"/>
</dbReference>
<keyword evidence="5" id="KW-0732">Signal</keyword>
<sequence>MILVLPLVVVKWCAAMMDATVRPLRIPPEMAIYAEKHDIFHLVQTLVRHLMVDKPEDPLQYLINFLKRDSVDVPRIILLGPPASGKRTIAKKLCEHTQAIHVTFSDILKDDGDLSRAAQQYQHENQKIPKDLWRQLIQQRLSKPDCVRRPFTLPCCRSIVWGIYVLGSVSDMSGRRFCSPALPAVGLAGDICSTHVPPVIAGLTADVPVLGSLSEPTATAPRPLLKLEAFQAICESGPAHGLPSHRGNQMLNGKGWVLEAIPKTQEEALRLQEAGITPDHVVMLEAPDVVLIERSSGKRIDPVTGDVYHVTFMWPESEEVAQRLETPSTLMSADLIAKKLQQFHTEAHALKRTYHSCLKTISADQPHVDVFSQVLNYVCTPRHSPSPYTPRILLFGPPVCCGELLKAVSADESHMGELIKPYLESEQQVPSSIVLQILTERLSRMDCTTRGWVLHGFPQDVEQAEELQESNFIPNRYFSHYKL</sequence>
<dbReference type="EMBL" id="JACTAM010000005">
    <property type="protein sequence ID" value="KAI2664702.1"/>
    <property type="molecule type" value="Genomic_DNA"/>
</dbReference>
<evidence type="ECO:0000256" key="5">
    <source>
        <dbReference type="SAM" id="SignalP"/>
    </source>
</evidence>
<proteinExistence type="inferred from homology"/>
<keyword evidence="2" id="KW-0808">Transferase</keyword>
<organism evidence="6 7">
    <name type="scientific">Labeo rohita</name>
    <name type="common">Indian major carp</name>
    <name type="synonym">Cyprinus rohita</name>
    <dbReference type="NCBI Taxonomy" id="84645"/>
    <lineage>
        <taxon>Eukaryota</taxon>
        <taxon>Metazoa</taxon>
        <taxon>Chordata</taxon>
        <taxon>Craniata</taxon>
        <taxon>Vertebrata</taxon>
        <taxon>Euteleostomi</taxon>
        <taxon>Actinopterygii</taxon>
        <taxon>Neopterygii</taxon>
        <taxon>Teleostei</taxon>
        <taxon>Ostariophysi</taxon>
        <taxon>Cypriniformes</taxon>
        <taxon>Cyprinidae</taxon>
        <taxon>Labeoninae</taxon>
        <taxon>Labeonini</taxon>
        <taxon>Labeo</taxon>
    </lineage>
</organism>
<dbReference type="InterPro" id="IPR000850">
    <property type="entry name" value="Adenylat/UMP-CMP_kin"/>
</dbReference>
<keyword evidence="4 6" id="KW-0418">Kinase</keyword>
<dbReference type="Pfam" id="PF00406">
    <property type="entry name" value="ADK"/>
    <property type="match status" value="1"/>
</dbReference>
<dbReference type="PANTHER" id="PTHR23359">
    <property type="entry name" value="NUCLEOTIDE KINASE"/>
    <property type="match status" value="1"/>
</dbReference>
<evidence type="ECO:0000256" key="2">
    <source>
        <dbReference type="ARBA" id="ARBA00022679"/>
    </source>
</evidence>
<dbReference type="CDD" id="cd22979">
    <property type="entry name" value="DD_AK8"/>
    <property type="match status" value="1"/>
</dbReference>
<evidence type="ECO:0000313" key="7">
    <source>
        <dbReference type="Proteomes" id="UP000830375"/>
    </source>
</evidence>